<comment type="caution">
    <text evidence="2">The sequence shown here is derived from an EMBL/GenBank/DDBJ whole genome shotgun (WGS) entry which is preliminary data.</text>
</comment>
<evidence type="ECO:0000313" key="3">
    <source>
        <dbReference type="Proteomes" id="UP001152795"/>
    </source>
</evidence>
<protein>
    <submittedName>
        <fullName evidence="2">Zinc finger MYM-type 6-like</fullName>
    </submittedName>
</protein>
<name>A0A6S7K4F3_PARCT</name>
<dbReference type="PANTHER" id="PTHR37162:SF1">
    <property type="entry name" value="BED-TYPE DOMAIN-CONTAINING PROTEIN"/>
    <property type="match status" value="1"/>
</dbReference>
<proteinExistence type="predicted"/>
<dbReference type="GO" id="GO:0046983">
    <property type="term" value="F:protein dimerization activity"/>
    <property type="evidence" value="ECO:0007669"/>
    <property type="project" value="InterPro"/>
</dbReference>
<dbReference type="PANTHER" id="PTHR37162">
    <property type="entry name" value="HAT FAMILY DIMERISATION DOMAINCONTAINING PROTEIN-RELATED"/>
    <property type="match status" value="1"/>
</dbReference>
<dbReference type="Proteomes" id="UP001152795">
    <property type="component" value="Unassembled WGS sequence"/>
</dbReference>
<dbReference type="OrthoDB" id="10000786at2759"/>
<dbReference type="InterPro" id="IPR008906">
    <property type="entry name" value="HATC_C_dom"/>
</dbReference>
<evidence type="ECO:0000259" key="1">
    <source>
        <dbReference type="Pfam" id="PF05699"/>
    </source>
</evidence>
<organism evidence="2 3">
    <name type="scientific">Paramuricea clavata</name>
    <name type="common">Red gorgonian</name>
    <name type="synonym">Violescent sea-whip</name>
    <dbReference type="NCBI Taxonomy" id="317549"/>
    <lineage>
        <taxon>Eukaryota</taxon>
        <taxon>Metazoa</taxon>
        <taxon>Cnidaria</taxon>
        <taxon>Anthozoa</taxon>
        <taxon>Octocorallia</taxon>
        <taxon>Malacalcyonacea</taxon>
        <taxon>Plexauridae</taxon>
        <taxon>Paramuricea</taxon>
    </lineage>
</organism>
<sequence>MASKWKASYDGGRKYNKTWESKFSWLSKASDGSEDGFCKLCHTAMKPKQSNLTKHEKSEKHLLRVKASRSVRPIQVVRNPTIAEEVKTAEIELAVTMACHSSILTMDHLGEIIARNATGSRLANIKIHRTKCTKILTNIVSPTLKEELIADVSGKKFSLIVDETTDVSTAKQLCVIIRYYSNVEKKIVTAFVDLVTVVHACADDLFNAIRDCLRGINLELVDCIGYASDGASVMVGEHNSVWTRIAAVAPNCIKLTCICHSLALCVQHAFEKLPSSLGFLLAEIPKWFSKSTIRREAYKSLYEVMSPDDDQLPPFEKYSATRWLVRGKLIFRVLTNWSELQAYFTVAQPASKQNARYKARMLLDMLKDPILYLFFQFVSPLVSEFEQVNAFFQATDADPEEMFTELNTHHLSLRGRVFNQEREQLAIENVDFGGKFLFEAMKFISSQQDKAVAQAKVLEVKTRCLDFLLEAITQVEKRLPATSNVFKGLSALHPRKVLNVATRVPVSQLPLPHLRFEKVNEIEEQYRKIVHRDWKEDSSFDGTIPDTMVAFWSRVADIQTSLGDKPFKELATYALNCLTTPVSNAVVERSFSLLAAIKTKQRNRMKLELMNAIIRICSKLQFGENCCMDFKTTR</sequence>
<gene>
    <name evidence="2" type="ORF">PACLA_8A022073</name>
</gene>
<evidence type="ECO:0000313" key="2">
    <source>
        <dbReference type="EMBL" id="CAB4037504.1"/>
    </source>
</evidence>
<dbReference type="Pfam" id="PF05699">
    <property type="entry name" value="Dimer_Tnp_hAT"/>
    <property type="match status" value="1"/>
</dbReference>
<reference evidence="2" key="1">
    <citation type="submission" date="2020-04" db="EMBL/GenBank/DDBJ databases">
        <authorList>
            <person name="Alioto T."/>
            <person name="Alioto T."/>
            <person name="Gomez Garrido J."/>
        </authorList>
    </citation>
    <scope>NUCLEOTIDE SEQUENCE</scope>
    <source>
        <strain evidence="2">A484AB</strain>
    </source>
</reference>
<accession>A0A6S7K4F3</accession>
<keyword evidence="3" id="KW-1185">Reference proteome</keyword>
<dbReference type="EMBL" id="CACRXK020023168">
    <property type="protein sequence ID" value="CAB4037504.1"/>
    <property type="molecule type" value="Genomic_DNA"/>
</dbReference>
<dbReference type="SUPFAM" id="SSF53098">
    <property type="entry name" value="Ribonuclease H-like"/>
    <property type="match status" value="1"/>
</dbReference>
<feature type="domain" description="HAT C-terminal dimerisation" evidence="1">
    <location>
        <begin position="567"/>
        <end position="614"/>
    </location>
</feature>
<dbReference type="AlphaFoldDB" id="A0A6S7K4F3"/>
<dbReference type="InterPro" id="IPR012337">
    <property type="entry name" value="RNaseH-like_sf"/>
</dbReference>